<evidence type="ECO:0000259" key="2">
    <source>
        <dbReference type="SMART" id="SM00932"/>
    </source>
</evidence>
<dbReference type="PANTHER" id="PTHR11178">
    <property type="entry name" value="IRON-SULFUR CLUSTER SCAFFOLD PROTEIN NFU-RELATED"/>
    <property type="match status" value="1"/>
</dbReference>
<dbReference type="Proteomes" id="UP000236753">
    <property type="component" value="Unassembled WGS sequence"/>
</dbReference>
<dbReference type="Gene3D" id="3.30.300.130">
    <property type="entry name" value="Fe-S cluster assembly (FSCA)"/>
    <property type="match status" value="1"/>
</dbReference>
<dbReference type="GO" id="GO:0016226">
    <property type="term" value="P:iron-sulfur cluster assembly"/>
    <property type="evidence" value="ECO:0007669"/>
    <property type="project" value="InterPro"/>
</dbReference>
<dbReference type="InterPro" id="IPR036498">
    <property type="entry name" value="Nfu/NifU_N_sf"/>
</dbReference>
<dbReference type="Pfam" id="PF08712">
    <property type="entry name" value="Nfu_N"/>
    <property type="match status" value="1"/>
</dbReference>
<proteinExistence type="inferred from homology"/>
<dbReference type="SUPFAM" id="SSF117916">
    <property type="entry name" value="Fe-S cluster assembly (FSCA) domain-like"/>
    <property type="match status" value="1"/>
</dbReference>
<dbReference type="OrthoDB" id="9808097at2"/>
<sequence>MPKISDIEGTPNKNALKFILKEPLTWGVARSFDNAEAARDDPLASALFDIDHVTNVFYIDHWVTVTQDGEANWQDLARDIADPIRAAPAASAQSAETVATASQALANLNPEDQLRLEKINVLLDEEVRPYLQSDGGDLHILGLEGNILHIHYQGACGTCPSSISGTLRGIENMLRTIEPDIQVVAS</sequence>
<dbReference type="Pfam" id="PF01106">
    <property type="entry name" value="NifU"/>
    <property type="match status" value="1"/>
</dbReference>
<accession>A0A1H5SPX3</accession>
<dbReference type="GO" id="GO:0005506">
    <property type="term" value="F:iron ion binding"/>
    <property type="evidence" value="ECO:0007669"/>
    <property type="project" value="InterPro"/>
</dbReference>
<feature type="domain" description="Scaffold protein Nfu/NifU N-terminal" evidence="2">
    <location>
        <begin position="5"/>
        <end position="91"/>
    </location>
</feature>
<dbReference type="RefSeq" id="WP_103965517.1">
    <property type="nucleotide sequence ID" value="NZ_FNUX01000003.1"/>
</dbReference>
<dbReference type="InterPro" id="IPR001075">
    <property type="entry name" value="NIF_FeS_clus_asmbl_NifU_C"/>
</dbReference>
<dbReference type="AlphaFoldDB" id="A0A1H5SPX3"/>
<dbReference type="SMART" id="SM00932">
    <property type="entry name" value="Nfu_N"/>
    <property type="match status" value="1"/>
</dbReference>
<dbReference type="EMBL" id="FNUX01000003">
    <property type="protein sequence ID" value="SEF52663.1"/>
    <property type="molecule type" value="Genomic_DNA"/>
</dbReference>
<evidence type="ECO:0000256" key="1">
    <source>
        <dbReference type="ARBA" id="ARBA00006420"/>
    </source>
</evidence>
<dbReference type="PANTHER" id="PTHR11178:SF1">
    <property type="entry name" value="NFU1 IRON-SULFUR CLUSTER SCAFFOLD HOMOLOG, MITOCHONDRIAL"/>
    <property type="match status" value="1"/>
</dbReference>
<dbReference type="GO" id="GO:0051536">
    <property type="term" value="F:iron-sulfur cluster binding"/>
    <property type="evidence" value="ECO:0007669"/>
    <property type="project" value="InterPro"/>
</dbReference>
<evidence type="ECO:0000313" key="3">
    <source>
        <dbReference type="EMBL" id="SEF52663.1"/>
    </source>
</evidence>
<dbReference type="InterPro" id="IPR014824">
    <property type="entry name" value="Nfu/NifU_N"/>
</dbReference>
<gene>
    <name evidence="3" type="ORF">SAMN05216334_10321</name>
</gene>
<dbReference type="PIRSF" id="PIRSF036773">
    <property type="entry name" value="HIRIP5"/>
    <property type="match status" value="1"/>
</dbReference>
<evidence type="ECO:0000313" key="4">
    <source>
        <dbReference type="Proteomes" id="UP000236753"/>
    </source>
</evidence>
<name>A0A1H5SPX3_9PROT</name>
<dbReference type="InterPro" id="IPR034904">
    <property type="entry name" value="FSCA_dom_sf"/>
</dbReference>
<protein>
    <submittedName>
        <fullName evidence="3">Fe-S cluster biogenesis protein NfuA, 4Fe-4S-binding domain</fullName>
    </submittedName>
</protein>
<reference evidence="3 4" key="1">
    <citation type="submission" date="2016-10" db="EMBL/GenBank/DDBJ databases">
        <authorList>
            <person name="de Groot N.N."/>
        </authorList>
    </citation>
    <scope>NUCLEOTIDE SEQUENCE [LARGE SCALE GENOMIC DNA]</scope>
    <source>
        <strain evidence="3 4">Nm13</strain>
    </source>
</reference>
<dbReference type="InterPro" id="IPR035433">
    <property type="entry name" value="NFU1-like"/>
</dbReference>
<dbReference type="Gene3D" id="3.30.1370.70">
    <property type="entry name" value="Scaffold protein Nfu/NifU, N-terminal domain"/>
    <property type="match status" value="1"/>
</dbReference>
<organism evidence="3 4">
    <name type="scientific">Nitrosomonas ureae</name>
    <dbReference type="NCBI Taxonomy" id="44577"/>
    <lineage>
        <taxon>Bacteria</taxon>
        <taxon>Pseudomonadati</taxon>
        <taxon>Pseudomonadota</taxon>
        <taxon>Betaproteobacteria</taxon>
        <taxon>Nitrosomonadales</taxon>
        <taxon>Nitrosomonadaceae</taxon>
        <taxon>Nitrosomonas</taxon>
    </lineage>
</organism>
<dbReference type="SUPFAM" id="SSF110836">
    <property type="entry name" value="Hypothetical protein SAV1430"/>
    <property type="match status" value="1"/>
</dbReference>
<comment type="similarity">
    <text evidence="1">Belongs to the NifU family.</text>
</comment>